<organism evidence="7 8">
    <name type="scientific">Bifidobacterium xylocopae</name>
    <dbReference type="NCBI Taxonomy" id="2493119"/>
    <lineage>
        <taxon>Bacteria</taxon>
        <taxon>Bacillati</taxon>
        <taxon>Actinomycetota</taxon>
        <taxon>Actinomycetes</taxon>
        <taxon>Bifidobacteriales</taxon>
        <taxon>Bifidobacteriaceae</taxon>
        <taxon>Bifidobacterium</taxon>
    </lineage>
</organism>
<feature type="transmembrane region" description="Helical" evidence="5">
    <location>
        <begin position="284"/>
        <end position="308"/>
    </location>
</feature>
<proteinExistence type="predicted"/>
<dbReference type="Pfam" id="PF12698">
    <property type="entry name" value="ABC2_membrane_3"/>
    <property type="match status" value="1"/>
</dbReference>
<evidence type="ECO:0000313" key="7">
    <source>
        <dbReference type="EMBL" id="RBP99732.1"/>
    </source>
</evidence>
<sequence>MWNSFFINVKGSIRNPSNVFWVLAFPVILSSLMLGLLGNLDDTRAAVPQPFAIVEDANWQANPAAGRLVCALSRAPSSGTNDDAPQLLKPKRVTSTAEAARRLDDDQAIGYLYADSDGLVNMVLSDRDAAAIQADNTASEGIAVSILSAGIGRFNQTSSTAAALARQDPRLLTSSGFQTLVRSGGQTYTRRISLTHIHPSMTAPYFFALLGMACLIGASTAASMITMTQPNLSALGARRASSPSPKWRQAAGAFMASWLFSAVSLLVAYIFIRTVCGVETGGRDPLALLAIAAGTFMTTSFGTMMGAIPKIPTETKVGLVVGIDCTLSTLIGLYGSSTMDLNNAIQEHAPILHLVNPVKQVSNLFYDIVYYDSLAPFASTCGIVALMSAVFLAVAALLLRKQRYEYL</sequence>
<feature type="transmembrane region" description="Helical" evidence="5">
    <location>
        <begin position="374"/>
        <end position="399"/>
    </location>
</feature>
<feature type="domain" description="ABC-2 type transporter transmembrane" evidence="6">
    <location>
        <begin position="19"/>
        <end position="397"/>
    </location>
</feature>
<feature type="transmembrane region" description="Helical" evidence="5">
    <location>
        <begin position="247"/>
        <end position="272"/>
    </location>
</feature>
<evidence type="ECO:0000256" key="2">
    <source>
        <dbReference type="ARBA" id="ARBA00022692"/>
    </source>
</evidence>
<keyword evidence="2 5" id="KW-0812">Transmembrane</keyword>
<evidence type="ECO:0000256" key="5">
    <source>
        <dbReference type="SAM" id="Phobius"/>
    </source>
</evidence>
<dbReference type="GO" id="GO:0140359">
    <property type="term" value="F:ABC-type transporter activity"/>
    <property type="evidence" value="ECO:0007669"/>
    <property type="project" value="InterPro"/>
</dbReference>
<dbReference type="InterPro" id="IPR013525">
    <property type="entry name" value="ABC2_TM"/>
</dbReference>
<dbReference type="OrthoDB" id="3240057at2"/>
<dbReference type="EMBL" id="PDCH01000002">
    <property type="protein sequence ID" value="RBP99732.1"/>
    <property type="molecule type" value="Genomic_DNA"/>
</dbReference>
<dbReference type="AlphaFoldDB" id="A0A366KES0"/>
<comment type="subcellular location">
    <subcellularLocation>
        <location evidence="1">Membrane</location>
        <topology evidence="1">Multi-pass membrane protein</topology>
    </subcellularLocation>
</comment>
<feature type="transmembrane region" description="Helical" evidence="5">
    <location>
        <begin position="20"/>
        <end position="40"/>
    </location>
</feature>
<comment type="caution">
    <text evidence="7">The sequence shown here is derived from an EMBL/GenBank/DDBJ whole genome shotgun (WGS) entry which is preliminary data.</text>
</comment>
<feature type="transmembrane region" description="Helical" evidence="5">
    <location>
        <begin position="205"/>
        <end position="227"/>
    </location>
</feature>
<protein>
    <submittedName>
        <fullName evidence="7">Multidrug ABC transporter permease</fullName>
    </submittedName>
</protein>
<keyword evidence="4 5" id="KW-0472">Membrane</keyword>
<keyword evidence="8" id="KW-1185">Reference proteome</keyword>
<evidence type="ECO:0000256" key="4">
    <source>
        <dbReference type="ARBA" id="ARBA00023136"/>
    </source>
</evidence>
<dbReference type="GO" id="GO:0016020">
    <property type="term" value="C:membrane"/>
    <property type="evidence" value="ECO:0007669"/>
    <property type="project" value="UniProtKB-SubCell"/>
</dbReference>
<evidence type="ECO:0000259" key="6">
    <source>
        <dbReference type="Pfam" id="PF12698"/>
    </source>
</evidence>
<evidence type="ECO:0000256" key="1">
    <source>
        <dbReference type="ARBA" id="ARBA00004141"/>
    </source>
</evidence>
<accession>A0A366KES0</accession>
<reference evidence="7 8" key="1">
    <citation type="submission" date="2017-10" db="EMBL/GenBank/DDBJ databases">
        <title>Bifidobacterium xylocopum sp. nov. and Bifidobacterium aemilianum sp. nov., from the carpenter bee (Xylocopa violacea) digestive tract.</title>
        <authorList>
            <person name="Alberoni D."/>
            <person name="Baffoni L."/>
            <person name="Di Gioia D."/>
            <person name="Gaggia F."/>
            <person name="Biavati B."/>
        </authorList>
    </citation>
    <scope>NUCLEOTIDE SEQUENCE [LARGE SCALE GENOMIC DNA]</scope>
    <source>
        <strain evidence="7 8">XV2</strain>
    </source>
</reference>
<name>A0A366KES0_9BIFI</name>
<dbReference type="RefSeq" id="WP_113852829.1">
    <property type="nucleotide sequence ID" value="NZ_PDCH01000002.1"/>
</dbReference>
<dbReference type="Proteomes" id="UP000252345">
    <property type="component" value="Unassembled WGS sequence"/>
</dbReference>
<evidence type="ECO:0000313" key="8">
    <source>
        <dbReference type="Proteomes" id="UP000252345"/>
    </source>
</evidence>
<evidence type="ECO:0000256" key="3">
    <source>
        <dbReference type="ARBA" id="ARBA00022989"/>
    </source>
</evidence>
<keyword evidence="3 5" id="KW-1133">Transmembrane helix</keyword>
<gene>
    <name evidence="7" type="ORF">CRD59_01400</name>
</gene>